<evidence type="ECO:0000256" key="1">
    <source>
        <dbReference type="SAM" id="Phobius"/>
    </source>
</evidence>
<name>A0ABT1E576_9FIRM</name>
<keyword evidence="3" id="KW-1185">Reference proteome</keyword>
<evidence type="ECO:0000313" key="3">
    <source>
        <dbReference type="Proteomes" id="UP001523566"/>
    </source>
</evidence>
<organism evidence="2 3">
    <name type="scientific">Aequitasia blattaphilus</name>
    <dbReference type="NCBI Taxonomy" id="2949332"/>
    <lineage>
        <taxon>Bacteria</taxon>
        <taxon>Bacillati</taxon>
        <taxon>Bacillota</taxon>
        <taxon>Clostridia</taxon>
        <taxon>Lachnospirales</taxon>
        <taxon>Lachnospiraceae</taxon>
        <taxon>Aequitasia</taxon>
    </lineage>
</organism>
<comment type="caution">
    <text evidence="2">The sequence shown here is derived from an EMBL/GenBank/DDBJ whole genome shotgun (WGS) entry which is preliminary data.</text>
</comment>
<evidence type="ECO:0000313" key="2">
    <source>
        <dbReference type="EMBL" id="MCP1100999.1"/>
    </source>
</evidence>
<dbReference type="EMBL" id="JAMZFW010000001">
    <property type="protein sequence ID" value="MCP1100999.1"/>
    <property type="molecule type" value="Genomic_DNA"/>
</dbReference>
<keyword evidence="1" id="KW-0472">Membrane</keyword>
<feature type="transmembrane region" description="Helical" evidence="1">
    <location>
        <begin position="20"/>
        <end position="39"/>
    </location>
</feature>
<dbReference type="Proteomes" id="UP001523566">
    <property type="component" value="Unassembled WGS sequence"/>
</dbReference>
<keyword evidence="1" id="KW-1133">Transmembrane helix</keyword>
<accession>A0ABT1E576</accession>
<keyword evidence="1" id="KW-0812">Transmembrane</keyword>
<reference evidence="2 3" key="1">
    <citation type="journal article" date="2022" name="Genome Biol. Evol.">
        <title>Host diet, physiology and behaviors set the stage for Lachnospiraceae cladogenesis.</title>
        <authorList>
            <person name="Vera-Ponce De Leon A."/>
            <person name="Schneider M."/>
            <person name="Jahnes B.C."/>
            <person name="Sadowski V."/>
            <person name="Camuy-Velez L.A."/>
            <person name="Duan J."/>
            <person name="Sabree Z.L."/>
        </authorList>
    </citation>
    <scope>NUCLEOTIDE SEQUENCE [LARGE SCALE GENOMIC DNA]</scope>
    <source>
        <strain evidence="2 3">PAL113</strain>
    </source>
</reference>
<protein>
    <recommendedName>
        <fullName evidence="4">SPOR domain-containing protein</fullName>
    </recommendedName>
</protein>
<gene>
    <name evidence="2" type="ORF">NK125_01055</name>
</gene>
<evidence type="ECO:0008006" key="4">
    <source>
        <dbReference type="Google" id="ProtNLM"/>
    </source>
</evidence>
<proteinExistence type="predicted"/>
<sequence length="167" mass="19649">MMPMKEWEIRRKKKCFILKILVGLIVVMVAFALIIGAMINRINSNRTKNLEKQRERQSKIEALQETPVIVSDPEVEEIHYSGLVLLSFLKDEPSLNEFKSELEQYIRGADYYGEYTEVMIEGKDAYDEVIKVRRFYLTLDNEEQSRIEGLYDVQAKEYVFGYYAGER</sequence>
<dbReference type="RefSeq" id="WP_262064784.1">
    <property type="nucleotide sequence ID" value="NZ_JAMXOD010000001.1"/>
</dbReference>